<dbReference type="InterPro" id="IPR011010">
    <property type="entry name" value="DNA_brk_join_enz"/>
</dbReference>
<evidence type="ECO:0000256" key="1">
    <source>
        <dbReference type="ARBA" id="ARBA00023172"/>
    </source>
</evidence>
<dbReference type="EMBL" id="AQPX01000010">
    <property type="protein sequence ID" value="EON73547.1"/>
    <property type="molecule type" value="Genomic_DNA"/>
</dbReference>
<organism evidence="4 5">
    <name type="scientific">Lysinibacillus sphaericus OT4b.31</name>
    <dbReference type="NCBI Taxonomy" id="1285586"/>
    <lineage>
        <taxon>Bacteria</taxon>
        <taxon>Bacillati</taxon>
        <taxon>Bacillota</taxon>
        <taxon>Bacilli</taxon>
        <taxon>Bacillales</taxon>
        <taxon>Bacillaceae</taxon>
        <taxon>Lysinibacillus</taxon>
    </lineage>
</organism>
<dbReference type="Gene3D" id="1.10.443.10">
    <property type="entry name" value="Intergrase catalytic core"/>
    <property type="match status" value="1"/>
</dbReference>
<dbReference type="AlphaFoldDB" id="R7ZHG6"/>
<comment type="caution">
    <text evidence="4">The sequence shown here is derived from an EMBL/GenBank/DDBJ whole genome shotgun (WGS) entry which is preliminary data.</text>
</comment>
<proteinExistence type="predicted"/>
<dbReference type="PROSITE" id="PS51898">
    <property type="entry name" value="TYR_RECOMBINASE"/>
    <property type="match status" value="1"/>
</dbReference>
<evidence type="ECO:0000256" key="2">
    <source>
        <dbReference type="SAM" id="MobiDB-lite"/>
    </source>
</evidence>
<dbReference type="InterPro" id="IPR002104">
    <property type="entry name" value="Integrase_catalytic"/>
</dbReference>
<evidence type="ECO:0000259" key="3">
    <source>
        <dbReference type="PROSITE" id="PS51898"/>
    </source>
</evidence>
<dbReference type="GO" id="GO:0003677">
    <property type="term" value="F:DNA binding"/>
    <property type="evidence" value="ECO:0007669"/>
    <property type="project" value="InterPro"/>
</dbReference>
<evidence type="ECO:0000313" key="4">
    <source>
        <dbReference type="EMBL" id="EON73547.1"/>
    </source>
</evidence>
<dbReference type="InterPro" id="IPR013762">
    <property type="entry name" value="Integrase-like_cat_sf"/>
</dbReference>
<reference evidence="4 5" key="1">
    <citation type="submission" date="2013-04" db="EMBL/GenBank/DDBJ databases">
        <title>Draft genome of the heavy metal tolerant bacterium Lysinibacillus sphaericus strain OT4b.31.</title>
        <authorList>
            <person name="Pena-Montenegro T.D."/>
            <person name="Dussan J."/>
        </authorList>
    </citation>
    <scope>NUCLEOTIDE SEQUENCE [LARGE SCALE GENOMIC DNA]</scope>
    <source>
        <strain evidence="4 5">OT4b.31</strain>
    </source>
</reference>
<dbReference type="Pfam" id="PF00589">
    <property type="entry name" value="Phage_integrase"/>
    <property type="match status" value="1"/>
</dbReference>
<evidence type="ECO:0000313" key="5">
    <source>
        <dbReference type="Proteomes" id="UP000013911"/>
    </source>
</evidence>
<dbReference type="HOGENOM" id="CLU_2288084_0_0_9"/>
<sequence length="101" mass="11515">MEKNLLRGIQISKEEEVFLNKHGVKQLLTAIKNEDEDIFKRGMVITLPHQGLRSGELLGLFWSDIDFENKTLTVNRQRTSKGLGPPKSKSSYRTMTIEGLN</sequence>
<dbReference type="PATRIC" id="fig|1285586.5.peg.1238"/>
<feature type="domain" description="Tyr recombinase" evidence="3">
    <location>
        <begin position="14"/>
        <end position="101"/>
    </location>
</feature>
<feature type="region of interest" description="Disordered" evidence="2">
    <location>
        <begin position="78"/>
        <end position="101"/>
    </location>
</feature>
<name>R7ZHG6_LYSSH</name>
<dbReference type="GO" id="GO:0006310">
    <property type="term" value="P:DNA recombination"/>
    <property type="evidence" value="ECO:0007669"/>
    <property type="project" value="UniProtKB-KW"/>
</dbReference>
<protein>
    <submittedName>
        <fullName evidence="4">Site-specific recombinase</fullName>
    </submittedName>
</protein>
<dbReference type="SUPFAM" id="SSF56349">
    <property type="entry name" value="DNA breaking-rejoining enzymes"/>
    <property type="match status" value="1"/>
</dbReference>
<feature type="compositionally biased region" description="Low complexity" evidence="2">
    <location>
        <begin position="80"/>
        <end position="91"/>
    </location>
</feature>
<keyword evidence="1" id="KW-0233">DNA recombination</keyword>
<dbReference type="RefSeq" id="WP_010858189.1">
    <property type="nucleotide sequence ID" value="NZ_KB933398.1"/>
</dbReference>
<accession>R7ZHG6</accession>
<gene>
    <name evidence="4" type="ORF">H131_06138</name>
</gene>
<dbReference type="eggNOG" id="COG0582">
    <property type="taxonomic scope" value="Bacteria"/>
</dbReference>
<dbReference type="Proteomes" id="UP000013911">
    <property type="component" value="Unassembled WGS sequence"/>
</dbReference>
<dbReference type="GO" id="GO:0015074">
    <property type="term" value="P:DNA integration"/>
    <property type="evidence" value="ECO:0007669"/>
    <property type="project" value="InterPro"/>
</dbReference>